<protein>
    <submittedName>
        <fullName evidence="1">Uncharacterized protein</fullName>
    </submittedName>
</protein>
<comment type="caution">
    <text evidence="1">The sequence shown here is derived from an EMBL/GenBank/DDBJ whole genome shotgun (WGS) entry which is preliminary data.</text>
</comment>
<dbReference type="AlphaFoldDB" id="A0AAN9AJK8"/>
<dbReference type="Proteomes" id="UP001374579">
    <property type="component" value="Unassembled WGS sequence"/>
</dbReference>
<gene>
    <name evidence="1" type="ORF">V1264_022077</name>
</gene>
<organism evidence="1 2">
    <name type="scientific">Littorina saxatilis</name>
    <dbReference type="NCBI Taxonomy" id="31220"/>
    <lineage>
        <taxon>Eukaryota</taxon>
        <taxon>Metazoa</taxon>
        <taxon>Spiralia</taxon>
        <taxon>Lophotrochozoa</taxon>
        <taxon>Mollusca</taxon>
        <taxon>Gastropoda</taxon>
        <taxon>Caenogastropoda</taxon>
        <taxon>Littorinimorpha</taxon>
        <taxon>Littorinoidea</taxon>
        <taxon>Littorinidae</taxon>
        <taxon>Littorina</taxon>
    </lineage>
</organism>
<evidence type="ECO:0000313" key="1">
    <source>
        <dbReference type="EMBL" id="KAK7088117.1"/>
    </source>
</evidence>
<evidence type="ECO:0000313" key="2">
    <source>
        <dbReference type="Proteomes" id="UP001374579"/>
    </source>
</evidence>
<reference evidence="1 2" key="1">
    <citation type="submission" date="2024-02" db="EMBL/GenBank/DDBJ databases">
        <title>Chromosome-scale genome assembly of the rough periwinkle Littorina saxatilis.</title>
        <authorList>
            <person name="De Jode A."/>
            <person name="Faria R."/>
            <person name="Formenti G."/>
            <person name="Sims Y."/>
            <person name="Smith T.P."/>
            <person name="Tracey A."/>
            <person name="Wood J.M.D."/>
            <person name="Zagrodzka Z.B."/>
            <person name="Johannesson K."/>
            <person name="Butlin R.K."/>
            <person name="Leder E.H."/>
        </authorList>
    </citation>
    <scope>NUCLEOTIDE SEQUENCE [LARGE SCALE GENOMIC DNA]</scope>
    <source>
        <strain evidence="1">Snail1</strain>
        <tissue evidence="1">Muscle</tissue>
    </source>
</reference>
<accession>A0AAN9AJK8</accession>
<sequence>MEKEDTAPLSDVKIEIDVAEEMPQYWHGTEQHPHVPGRKVVAAVNMQSYTWLKKGVTDTRYTSCSQHSH</sequence>
<proteinExistence type="predicted"/>
<name>A0AAN9AJK8_9CAEN</name>
<dbReference type="EMBL" id="JBAMIC010004070">
    <property type="protein sequence ID" value="KAK7088117.1"/>
    <property type="molecule type" value="Genomic_DNA"/>
</dbReference>
<keyword evidence="2" id="KW-1185">Reference proteome</keyword>